<keyword evidence="7" id="KW-1185">Reference proteome</keyword>
<evidence type="ECO:0000256" key="3">
    <source>
        <dbReference type="ARBA" id="ARBA00023295"/>
    </source>
</evidence>
<dbReference type="SUPFAM" id="SSF51445">
    <property type="entry name" value="(Trans)glycosidases"/>
    <property type="match status" value="1"/>
</dbReference>
<reference evidence="6 7" key="1">
    <citation type="submission" date="2020-03" db="EMBL/GenBank/DDBJ databases">
        <title>Draft Genome Sequence of Cudoniella acicularis.</title>
        <authorList>
            <person name="Buettner E."/>
            <person name="Kellner H."/>
        </authorList>
    </citation>
    <scope>NUCLEOTIDE SEQUENCE [LARGE SCALE GENOMIC DNA]</scope>
    <source>
        <strain evidence="6 7">DSM 108380</strain>
    </source>
</reference>
<dbReference type="GO" id="GO:0000272">
    <property type="term" value="P:polysaccharide catabolic process"/>
    <property type="evidence" value="ECO:0007669"/>
    <property type="project" value="InterPro"/>
</dbReference>
<name>A0A8H4QZU7_9HELO</name>
<dbReference type="Gene3D" id="3.20.20.80">
    <property type="entry name" value="Glycosidases"/>
    <property type="match status" value="1"/>
</dbReference>
<dbReference type="InterPro" id="IPR001547">
    <property type="entry name" value="Glyco_hydro_5"/>
</dbReference>
<accession>A0A8H4QZU7</accession>
<dbReference type="Proteomes" id="UP000566819">
    <property type="component" value="Unassembled WGS sequence"/>
</dbReference>
<evidence type="ECO:0000256" key="1">
    <source>
        <dbReference type="ARBA" id="ARBA00005641"/>
    </source>
</evidence>
<gene>
    <name evidence="6" type="ORF">G7Y89_g14577</name>
</gene>
<keyword evidence="3 4" id="KW-0326">Glycosidase</keyword>
<proteinExistence type="inferred from homology"/>
<dbReference type="GO" id="GO:0004553">
    <property type="term" value="F:hydrolase activity, hydrolyzing O-glycosyl compounds"/>
    <property type="evidence" value="ECO:0007669"/>
    <property type="project" value="InterPro"/>
</dbReference>
<dbReference type="InterPro" id="IPR017853">
    <property type="entry name" value="GH"/>
</dbReference>
<dbReference type="EMBL" id="JAAMPI010001967">
    <property type="protein sequence ID" value="KAF4620243.1"/>
    <property type="molecule type" value="Genomic_DNA"/>
</dbReference>
<sequence>MAAHAAANWKAFSSAGLRNELRKPDSGRGEPYDWYTWYTHMTATASAIHTAAPDALIFFGGLDYDTTISPIPLGSALTSGSKSTTFNPSTLPYSNRIVLELHRYDNDAKDESCSSLESKLMSAGYTSIDPANTKVKFHFPMVLTEWGLAQDGKAFSATTYNKCLIEFMGKWKPSGWIQWDLAGELLC</sequence>
<protein>
    <recommendedName>
        <fullName evidence="5">Glycoside hydrolase family 5 domain-containing protein</fullName>
    </recommendedName>
</protein>
<feature type="domain" description="Glycoside hydrolase family 5" evidence="5">
    <location>
        <begin position="17"/>
        <end position="181"/>
    </location>
</feature>
<comment type="caution">
    <text evidence="6">The sequence shown here is derived from an EMBL/GenBank/DDBJ whole genome shotgun (WGS) entry which is preliminary data.</text>
</comment>
<organism evidence="6 7">
    <name type="scientific">Cudoniella acicularis</name>
    <dbReference type="NCBI Taxonomy" id="354080"/>
    <lineage>
        <taxon>Eukaryota</taxon>
        <taxon>Fungi</taxon>
        <taxon>Dikarya</taxon>
        <taxon>Ascomycota</taxon>
        <taxon>Pezizomycotina</taxon>
        <taxon>Leotiomycetes</taxon>
        <taxon>Helotiales</taxon>
        <taxon>Tricladiaceae</taxon>
        <taxon>Cudoniella</taxon>
    </lineage>
</organism>
<comment type="similarity">
    <text evidence="1 4">Belongs to the glycosyl hydrolase 5 (cellulase A) family.</text>
</comment>
<dbReference type="OrthoDB" id="442731at2759"/>
<dbReference type="AlphaFoldDB" id="A0A8H4QZU7"/>
<evidence type="ECO:0000259" key="5">
    <source>
        <dbReference type="Pfam" id="PF00150"/>
    </source>
</evidence>
<dbReference type="Pfam" id="PF00150">
    <property type="entry name" value="Cellulase"/>
    <property type="match status" value="1"/>
</dbReference>
<dbReference type="PANTHER" id="PTHR31263">
    <property type="entry name" value="CELLULASE FAMILY PROTEIN (AFU_ORTHOLOGUE AFUA_5G14560)"/>
    <property type="match status" value="1"/>
</dbReference>
<evidence type="ECO:0000256" key="2">
    <source>
        <dbReference type="ARBA" id="ARBA00022801"/>
    </source>
</evidence>
<evidence type="ECO:0000256" key="4">
    <source>
        <dbReference type="RuleBase" id="RU361153"/>
    </source>
</evidence>
<evidence type="ECO:0000313" key="7">
    <source>
        <dbReference type="Proteomes" id="UP000566819"/>
    </source>
</evidence>
<evidence type="ECO:0000313" key="6">
    <source>
        <dbReference type="EMBL" id="KAF4620243.1"/>
    </source>
</evidence>
<keyword evidence="2 4" id="KW-0378">Hydrolase</keyword>
<dbReference type="PANTHER" id="PTHR31263:SF0">
    <property type="entry name" value="CELLULASE FAMILY PROTEIN (AFU_ORTHOLOGUE AFUA_5G14560)"/>
    <property type="match status" value="1"/>
</dbReference>